<dbReference type="PROSITE" id="PS50088">
    <property type="entry name" value="ANK_REPEAT"/>
    <property type="match status" value="1"/>
</dbReference>
<dbReference type="Gene3D" id="1.25.40.20">
    <property type="entry name" value="Ankyrin repeat-containing domain"/>
    <property type="match status" value="1"/>
</dbReference>
<dbReference type="Pfam" id="PF12796">
    <property type="entry name" value="Ank_2"/>
    <property type="match status" value="1"/>
</dbReference>
<feature type="non-terminal residue" evidence="4">
    <location>
        <position position="1"/>
    </location>
</feature>
<accession>A0ABN7W249</accession>
<protein>
    <submittedName>
        <fullName evidence="4">42479_t:CDS:1</fullName>
    </submittedName>
</protein>
<evidence type="ECO:0000313" key="5">
    <source>
        <dbReference type="Proteomes" id="UP000789901"/>
    </source>
</evidence>
<comment type="caution">
    <text evidence="4">The sequence shown here is derived from an EMBL/GenBank/DDBJ whole genome shotgun (WGS) entry which is preliminary data.</text>
</comment>
<keyword evidence="2 3" id="KW-0040">ANK repeat</keyword>
<keyword evidence="5" id="KW-1185">Reference proteome</keyword>
<dbReference type="PANTHER" id="PTHR24189:SF50">
    <property type="entry name" value="ANKYRIN REPEAT AND SOCS BOX PROTEIN 2"/>
    <property type="match status" value="1"/>
</dbReference>
<dbReference type="EMBL" id="CAJVQB010028100">
    <property type="protein sequence ID" value="CAG8811755.1"/>
    <property type="molecule type" value="Genomic_DNA"/>
</dbReference>
<dbReference type="InterPro" id="IPR002110">
    <property type="entry name" value="Ankyrin_rpt"/>
</dbReference>
<feature type="repeat" description="ANK" evidence="3">
    <location>
        <begin position="66"/>
        <end position="98"/>
    </location>
</feature>
<keyword evidence="1" id="KW-0677">Repeat</keyword>
<dbReference type="PANTHER" id="PTHR24189">
    <property type="entry name" value="MYOTROPHIN"/>
    <property type="match status" value="1"/>
</dbReference>
<organism evidence="4 5">
    <name type="scientific">Gigaspora margarita</name>
    <dbReference type="NCBI Taxonomy" id="4874"/>
    <lineage>
        <taxon>Eukaryota</taxon>
        <taxon>Fungi</taxon>
        <taxon>Fungi incertae sedis</taxon>
        <taxon>Mucoromycota</taxon>
        <taxon>Glomeromycotina</taxon>
        <taxon>Glomeromycetes</taxon>
        <taxon>Diversisporales</taxon>
        <taxon>Gigasporaceae</taxon>
        <taxon>Gigaspora</taxon>
    </lineage>
</organism>
<dbReference type="SMART" id="SM00248">
    <property type="entry name" value="ANK"/>
    <property type="match status" value="1"/>
</dbReference>
<evidence type="ECO:0000256" key="2">
    <source>
        <dbReference type="ARBA" id="ARBA00023043"/>
    </source>
</evidence>
<dbReference type="InterPro" id="IPR050745">
    <property type="entry name" value="Multifunctional_regulatory"/>
</dbReference>
<dbReference type="SUPFAM" id="SSF48403">
    <property type="entry name" value="Ankyrin repeat"/>
    <property type="match status" value="1"/>
</dbReference>
<evidence type="ECO:0000256" key="3">
    <source>
        <dbReference type="PROSITE-ProRule" id="PRU00023"/>
    </source>
</evidence>
<dbReference type="Proteomes" id="UP000789901">
    <property type="component" value="Unassembled WGS sequence"/>
</dbReference>
<dbReference type="InterPro" id="IPR036770">
    <property type="entry name" value="Ankyrin_rpt-contain_sf"/>
</dbReference>
<name>A0ABN7W249_GIGMA</name>
<sequence>YVQELFIYPVYVMKKTKHHGITHAKVKVAIELELREERLREASAHGDCNTGTSSFACFVLEIRDLQMSKALHFACAGGYNDCVKLLIEHGANVNAEVDITGNRPLHLALLETGAKININDIFHCIPLSVARSCLNILMKNIESANVNVEEMVEDNEHIPENRETFVQGLQLFSQFFINDKEIVLYNSDF</sequence>
<proteinExistence type="predicted"/>
<evidence type="ECO:0000313" key="4">
    <source>
        <dbReference type="EMBL" id="CAG8811755.1"/>
    </source>
</evidence>
<dbReference type="PROSITE" id="PS50297">
    <property type="entry name" value="ANK_REP_REGION"/>
    <property type="match status" value="1"/>
</dbReference>
<reference evidence="4 5" key="1">
    <citation type="submission" date="2021-06" db="EMBL/GenBank/DDBJ databases">
        <authorList>
            <person name="Kallberg Y."/>
            <person name="Tangrot J."/>
            <person name="Rosling A."/>
        </authorList>
    </citation>
    <scope>NUCLEOTIDE SEQUENCE [LARGE SCALE GENOMIC DNA]</scope>
    <source>
        <strain evidence="4 5">120-4 pot B 10/14</strain>
    </source>
</reference>
<evidence type="ECO:0000256" key="1">
    <source>
        <dbReference type="ARBA" id="ARBA00022737"/>
    </source>
</evidence>
<gene>
    <name evidence="4" type="ORF">GMARGA_LOCUS25410</name>
</gene>